<dbReference type="EMBL" id="FNES01000001">
    <property type="protein sequence ID" value="SDI68952.1"/>
    <property type="molecule type" value="Genomic_DNA"/>
</dbReference>
<feature type="coiled-coil region" evidence="1">
    <location>
        <begin position="234"/>
        <end position="296"/>
    </location>
</feature>
<evidence type="ECO:0000313" key="5">
    <source>
        <dbReference type="Proteomes" id="UP000198525"/>
    </source>
</evidence>
<evidence type="ECO:0000256" key="2">
    <source>
        <dbReference type="SAM" id="Phobius"/>
    </source>
</evidence>
<accession>A0A1G8MLW9</accession>
<organism evidence="4 5">
    <name type="scientific">Billgrantia gudaonensis</name>
    <dbReference type="NCBI Taxonomy" id="376427"/>
    <lineage>
        <taxon>Bacteria</taxon>
        <taxon>Pseudomonadati</taxon>
        <taxon>Pseudomonadota</taxon>
        <taxon>Gammaproteobacteria</taxon>
        <taxon>Oceanospirillales</taxon>
        <taxon>Halomonadaceae</taxon>
        <taxon>Billgrantia</taxon>
    </lineage>
</organism>
<feature type="transmembrane region" description="Helical" evidence="2">
    <location>
        <begin position="6"/>
        <end position="28"/>
    </location>
</feature>
<evidence type="ECO:0000313" key="4">
    <source>
        <dbReference type="EMBL" id="SDI68952.1"/>
    </source>
</evidence>
<feature type="domain" description="Mce/MlaD" evidence="3">
    <location>
        <begin position="44"/>
        <end position="115"/>
    </location>
</feature>
<keyword evidence="2" id="KW-1133">Transmembrane helix</keyword>
<protein>
    <submittedName>
        <fullName evidence="4">Phospholipid/cholesterol/gamma-HCH transport system substrate-binding protein</fullName>
    </submittedName>
</protein>
<dbReference type="AlphaFoldDB" id="A0A1G8MLW9"/>
<dbReference type="OrthoDB" id="9806984at2"/>
<dbReference type="STRING" id="376427.SAMN04487954_10149"/>
<dbReference type="InterPro" id="IPR003399">
    <property type="entry name" value="Mce/MlaD"/>
</dbReference>
<dbReference type="PANTHER" id="PTHR36698:SF2">
    <property type="entry name" value="MCE_MLAD DOMAIN-CONTAINING PROTEIN"/>
    <property type="match status" value="1"/>
</dbReference>
<keyword evidence="5" id="KW-1185">Reference proteome</keyword>
<dbReference type="Proteomes" id="UP000198525">
    <property type="component" value="Unassembled WGS sequence"/>
</dbReference>
<keyword evidence="2" id="KW-0812">Transmembrane</keyword>
<sequence length="312" mass="34243">MEPRAHHVLIGLFTVITLGSALLFALWLGKSSVDRDYAWYEIGFNRAVSGLSEGNAVQYSGIEVGNVVELRLDSQDPRQVRALIRVYGDVPVKQDTRASLALANITGSMNIQLLGGTPGSPRLVGDRDDPPLIQAEPSPLSSLLANSEELFAQVDRLLTNANRLLSEENAESLTRTLDNLEVVSRTLVDQRDAFGEAMVSFERAGDQVEASLQSFSRLGESANELLDDEGRDSLQSARRAMQSLESTTARLDRLTARHEDSLARGLQGVGELDPAMRELHATLRTLNRLVRRLEENPADALLGRDAIQEFTP</sequence>
<proteinExistence type="predicted"/>
<dbReference type="PANTHER" id="PTHR36698">
    <property type="entry name" value="BLL5892 PROTEIN"/>
    <property type="match status" value="1"/>
</dbReference>
<keyword evidence="2" id="KW-0472">Membrane</keyword>
<dbReference type="Pfam" id="PF02470">
    <property type="entry name" value="MlaD"/>
    <property type="match status" value="1"/>
</dbReference>
<reference evidence="4 5" key="1">
    <citation type="submission" date="2016-10" db="EMBL/GenBank/DDBJ databases">
        <authorList>
            <person name="de Groot N.N."/>
        </authorList>
    </citation>
    <scope>NUCLEOTIDE SEQUENCE [LARGE SCALE GENOMIC DNA]</scope>
    <source>
        <strain evidence="4 5">CGMCC 1.6133</strain>
    </source>
</reference>
<keyword evidence="1" id="KW-0175">Coiled coil</keyword>
<gene>
    <name evidence="4" type="ORF">SAMN04487954_10149</name>
</gene>
<dbReference type="RefSeq" id="WP_089681909.1">
    <property type="nucleotide sequence ID" value="NZ_FNES01000001.1"/>
</dbReference>
<evidence type="ECO:0000256" key="1">
    <source>
        <dbReference type="SAM" id="Coils"/>
    </source>
</evidence>
<evidence type="ECO:0000259" key="3">
    <source>
        <dbReference type="Pfam" id="PF02470"/>
    </source>
</evidence>
<name>A0A1G8MLW9_9GAMM</name>